<sequence>MTFGCVLKHNQPEGHHFEPIWPFIYNSSSYKLTR</sequence>
<name>A0A381X1F0_9ZZZZ</name>
<proteinExistence type="predicted"/>
<accession>A0A381X1F0</accession>
<dbReference type="AlphaFoldDB" id="A0A381X1F0"/>
<organism evidence="1">
    <name type="scientific">marine metagenome</name>
    <dbReference type="NCBI Taxonomy" id="408172"/>
    <lineage>
        <taxon>unclassified sequences</taxon>
        <taxon>metagenomes</taxon>
        <taxon>ecological metagenomes</taxon>
    </lineage>
</organism>
<feature type="non-terminal residue" evidence="1">
    <location>
        <position position="34"/>
    </location>
</feature>
<protein>
    <submittedName>
        <fullName evidence="1">Uncharacterized protein</fullName>
    </submittedName>
</protein>
<evidence type="ECO:0000313" key="1">
    <source>
        <dbReference type="EMBL" id="SVA58565.1"/>
    </source>
</evidence>
<gene>
    <name evidence="1" type="ORF">METZ01_LOCUS111419</name>
</gene>
<dbReference type="EMBL" id="UINC01013575">
    <property type="protein sequence ID" value="SVA58565.1"/>
    <property type="molecule type" value="Genomic_DNA"/>
</dbReference>
<reference evidence="1" key="1">
    <citation type="submission" date="2018-05" db="EMBL/GenBank/DDBJ databases">
        <authorList>
            <person name="Lanie J.A."/>
            <person name="Ng W.-L."/>
            <person name="Kazmierczak K.M."/>
            <person name="Andrzejewski T.M."/>
            <person name="Davidsen T.M."/>
            <person name="Wayne K.J."/>
            <person name="Tettelin H."/>
            <person name="Glass J.I."/>
            <person name="Rusch D."/>
            <person name="Podicherti R."/>
            <person name="Tsui H.-C.T."/>
            <person name="Winkler M.E."/>
        </authorList>
    </citation>
    <scope>NUCLEOTIDE SEQUENCE</scope>
</reference>